<name>A0A832I262_UNCEI</name>
<keyword evidence="1" id="KW-0560">Oxidoreductase</keyword>
<evidence type="ECO:0000259" key="2">
    <source>
        <dbReference type="Pfam" id="PF01855"/>
    </source>
</evidence>
<dbReference type="Gene3D" id="3.40.50.970">
    <property type="match status" value="1"/>
</dbReference>
<dbReference type="EMBL" id="DSQF01000017">
    <property type="protein sequence ID" value="HGZ43359.1"/>
    <property type="molecule type" value="Genomic_DNA"/>
</dbReference>
<dbReference type="Pfam" id="PF01855">
    <property type="entry name" value="POR_N"/>
    <property type="match status" value="1"/>
</dbReference>
<dbReference type="Pfam" id="PF17147">
    <property type="entry name" value="PFOR_II"/>
    <property type="match status" value="1"/>
</dbReference>
<evidence type="ECO:0000259" key="3">
    <source>
        <dbReference type="Pfam" id="PF17147"/>
    </source>
</evidence>
<evidence type="ECO:0000313" key="4">
    <source>
        <dbReference type="EMBL" id="HGZ43359.1"/>
    </source>
</evidence>
<organism evidence="4">
    <name type="scientific">Eiseniibacteriota bacterium</name>
    <dbReference type="NCBI Taxonomy" id="2212470"/>
    <lineage>
        <taxon>Bacteria</taxon>
        <taxon>Candidatus Eiseniibacteriota</taxon>
    </lineage>
</organism>
<dbReference type="InterPro" id="IPR002880">
    <property type="entry name" value="Pyrv_Fd/Flavodoxin_OxRdtase_N"/>
</dbReference>
<gene>
    <name evidence="4" type="primary">porA</name>
    <name evidence="4" type="ORF">ENR23_08040</name>
</gene>
<dbReference type="InterPro" id="IPR009014">
    <property type="entry name" value="Transketo_C/PFOR_II"/>
</dbReference>
<dbReference type="FunFam" id="3.40.50.920:FF:000010">
    <property type="entry name" value="Pyruvate ferredoxin oxidoreductase, alpha subunit"/>
    <property type="match status" value="1"/>
</dbReference>
<protein>
    <submittedName>
        <fullName evidence="4">Pyruvate ferredoxin oxidoreductase</fullName>
    </submittedName>
</protein>
<comment type="caution">
    <text evidence="4">The sequence shown here is derived from an EMBL/GenBank/DDBJ whole genome shotgun (WGS) entry which is preliminary data.</text>
</comment>
<dbReference type="PANTHER" id="PTHR32154:SF0">
    <property type="entry name" value="PYRUVATE-FLAVODOXIN OXIDOREDUCTASE-RELATED"/>
    <property type="match status" value="1"/>
</dbReference>
<dbReference type="InterPro" id="IPR029061">
    <property type="entry name" value="THDP-binding"/>
</dbReference>
<dbReference type="GO" id="GO:0016903">
    <property type="term" value="F:oxidoreductase activity, acting on the aldehyde or oxo group of donors"/>
    <property type="evidence" value="ECO:0007669"/>
    <property type="project" value="UniProtKB-ARBA"/>
</dbReference>
<dbReference type="Gene3D" id="3.40.50.920">
    <property type="match status" value="1"/>
</dbReference>
<feature type="domain" description="Pyruvate flavodoxin/ferredoxin oxidoreductase pyrimidine binding" evidence="2">
    <location>
        <begin position="17"/>
        <end position="233"/>
    </location>
</feature>
<dbReference type="InterPro" id="IPR050722">
    <property type="entry name" value="Pyruvate:ferred/Flavod_OxRd"/>
</dbReference>
<dbReference type="SUPFAM" id="SSF52922">
    <property type="entry name" value="TK C-terminal domain-like"/>
    <property type="match status" value="1"/>
</dbReference>
<proteinExistence type="predicted"/>
<dbReference type="CDD" id="cd07034">
    <property type="entry name" value="TPP_PYR_PFOR_IOR-alpha_like"/>
    <property type="match status" value="1"/>
</dbReference>
<dbReference type="PANTHER" id="PTHR32154">
    <property type="entry name" value="PYRUVATE-FLAVODOXIN OXIDOREDUCTASE-RELATED"/>
    <property type="match status" value="1"/>
</dbReference>
<evidence type="ECO:0000256" key="1">
    <source>
        <dbReference type="ARBA" id="ARBA00023002"/>
    </source>
</evidence>
<dbReference type="FunFam" id="3.40.50.970:FF:000012">
    <property type="entry name" value="Pyruvate:ferredoxin (Flavodoxin) oxidoreductase"/>
    <property type="match status" value="1"/>
</dbReference>
<feature type="domain" description="Pyruvate:ferredoxin oxidoreductase core" evidence="3">
    <location>
        <begin position="257"/>
        <end position="360"/>
    </location>
</feature>
<keyword evidence="4" id="KW-0670">Pyruvate</keyword>
<dbReference type="InterPro" id="IPR033412">
    <property type="entry name" value="PFOR_II"/>
</dbReference>
<dbReference type="SUPFAM" id="SSF52518">
    <property type="entry name" value="Thiamin diphosphate-binding fold (THDP-binding)"/>
    <property type="match status" value="1"/>
</dbReference>
<dbReference type="AlphaFoldDB" id="A0A832I262"/>
<sequence length="388" mass="42496">MKKVIVGNHAVSWGVSLARAEVIAAYPITPQTQIVEELAEMCADGRLAARFIKVESEHSAMAACIGAAAAGARAFTATSSQGLLLMHELLHWAGLGRLPIVMADINRAVAPGWNIWTDQNDTLAQRDTGWVQLYCENNQEVLDTTVQAFRLAETVSLPVMVVLDAFFLSHTSEPVDIPEPAAVDAFLPKREAALRLDPADPRAFGALATPAVYMEMRLRQQEAFDRVHDALESIDADWGRRFGRSWGAIETYRTDDADTVLVTSGTVTSTARHVVHERRARGEKVGLLKVKMFRPFPTRRLREALAGIPRVAVLDRNISPGHGGIFAEELRSALYDVADWLRPRVDGYVVGLGGRDVTPAVIEDCLDRTRAAAASNASREDLWVGVKP</sequence>
<dbReference type="GO" id="GO:0006979">
    <property type="term" value="P:response to oxidative stress"/>
    <property type="evidence" value="ECO:0007669"/>
    <property type="project" value="TreeGrafter"/>
</dbReference>
<dbReference type="GO" id="GO:0019752">
    <property type="term" value="P:carboxylic acid metabolic process"/>
    <property type="evidence" value="ECO:0007669"/>
    <property type="project" value="UniProtKB-ARBA"/>
</dbReference>
<accession>A0A832I262</accession>
<reference evidence="4" key="1">
    <citation type="journal article" date="2020" name="mSystems">
        <title>Genome- and Community-Level Interaction Insights into Carbon Utilization and Element Cycling Functions of Hydrothermarchaeota in Hydrothermal Sediment.</title>
        <authorList>
            <person name="Zhou Z."/>
            <person name="Liu Y."/>
            <person name="Xu W."/>
            <person name="Pan J."/>
            <person name="Luo Z.H."/>
            <person name="Li M."/>
        </authorList>
    </citation>
    <scope>NUCLEOTIDE SEQUENCE [LARGE SCALE GENOMIC DNA]</scope>
    <source>
        <strain evidence="4">SpSt-381</strain>
    </source>
</reference>